<dbReference type="EMBL" id="GIIL01005576">
    <property type="protein sequence ID" value="NOV49302.1"/>
    <property type="molecule type" value="Transcribed_RNA"/>
</dbReference>
<name>A0A6M2DT35_XENCH</name>
<organism evidence="1">
    <name type="scientific">Xenopsylla cheopis</name>
    <name type="common">Oriental rat flea</name>
    <name type="synonym">Pulex cheopis</name>
    <dbReference type="NCBI Taxonomy" id="163159"/>
    <lineage>
        <taxon>Eukaryota</taxon>
        <taxon>Metazoa</taxon>
        <taxon>Ecdysozoa</taxon>
        <taxon>Arthropoda</taxon>
        <taxon>Hexapoda</taxon>
        <taxon>Insecta</taxon>
        <taxon>Pterygota</taxon>
        <taxon>Neoptera</taxon>
        <taxon>Endopterygota</taxon>
        <taxon>Siphonaptera</taxon>
        <taxon>Pulicidae</taxon>
        <taxon>Xenopsyllinae</taxon>
        <taxon>Xenopsylla</taxon>
    </lineage>
</organism>
<protein>
    <submittedName>
        <fullName evidence="1">Putative product</fullName>
    </submittedName>
</protein>
<proteinExistence type="predicted"/>
<accession>A0A6M2DT35</accession>
<dbReference type="AlphaFoldDB" id="A0A6M2DT35"/>
<reference evidence="1" key="1">
    <citation type="submission" date="2020-03" db="EMBL/GenBank/DDBJ databases">
        <title>Transcriptomic Profiling of the Digestive Tract of the Rat Flea, Xenopsylla cheopis, Following Blood Feeding and Infection with Yersinia pestis.</title>
        <authorList>
            <person name="Bland D.M."/>
            <person name="Martens C.A."/>
            <person name="Virtaneva K."/>
            <person name="Kanakabandi K."/>
            <person name="Long D."/>
            <person name="Rosenke R."/>
            <person name="Saturday G.A."/>
            <person name="Hoyt F.H."/>
            <person name="Bruno D.P."/>
            <person name="Ribeiro J.M.C."/>
            <person name="Hinnebusch J."/>
        </authorList>
    </citation>
    <scope>NUCLEOTIDE SEQUENCE</scope>
</reference>
<evidence type="ECO:0000313" key="1">
    <source>
        <dbReference type="EMBL" id="NOV49302.1"/>
    </source>
</evidence>
<sequence>MLNFGNYSVYWQTYPSNPNGAQSNLRFESIYQSITSSSGSKHFFRYSCSSSCTPLTEVLTLAQPPSSFSTTTARDALFCLCPHNSLDCPSIEASSTSSTLPTSPNAVSIFTSRSNPFPIESSDTMATTSRLLLSWKSSATLAPPPCVKTSISSLATSSSMSDTFCGQLFLFPQLI</sequence>